<reference evidence="2" key="1">
    <citation type="submission" date="2022-09" db="EMBL/GenBank/DDBJ databases">
        <authorList>
            <person name="Yuan C."/>
            <person name="Ke Z."/>
        </authorList>
    </citation>
    <scope>NUCLEOTIDE SEQUENCE</scope>
    <source>
        <strain evidence="2">LB-8</strain>
    </source>
</reference>
<comment type="caution">
    <text evidence="2">The sequence shown here is derived from an EMBL/GenBank/DDBJ whole genome shotgun (WGS) entry which is preliminary data.</text>
</comment>
<dbReference type="Gene3D" id="3.10.450.50">
    <property type="match status" value="1"/>
</dbReference>
<name>A0A9X2XXU2_9BACT</name>
<keyword evidence="3" id="KW-1185">Reference proteome</keyword>
<dbReference type="RefSeq" id="WP_279298820.1">
    <property type="nucleotide sequence ID" value="NZ_JAOTIF010000020.1"/>
</dbReference>
<dbReference type="InterPro" id="IPR027843">
    <property type="entry name" value="DUF4440"/>
</dbReference>
<protein>
    <submittedName>
        <fullName evidence="2">DUF4440 domain-containing protein</fullName>
    </submittedName>
</protein>
<dbReference type="PROSITE" id="PS51257">
    <property type="entry name" value="PROKAR_LIPOPROTEIN"/>
    <property type="match status" value="1"/>
</dbReference>
<evidence type="ECO:0000313" key="2">
    <source>
        <dbReference type="EMBL" id="MCU7551381.1"/>
    </source>
</evidence>
<dbReference type="EMBL" id="JAOTIF010000020">
    <property type="protein sequence ID" value="MCU7551381.1"/>
    <property type="molecule type" value="Genomic_DNA"/>
</dbReference>
<organism evidence="2 3">
    <name type="scientific">Paraflavisolibacter caeni</name>
    <dbReference type="NCBI Taxonomy" id="2982496"/>
    <lineage>
        <taxon>Bacteria</taxon>
        <taxon>Pseudomonadati</taxon>
        <taxon>Bacteroidota</taxon>
        <taxon>Chitinophagia</taxon>
        <taxon>Chitinophagales</taxon>
        <taxon>Chitinophagaceae</taxon>
        <taxon>Paraflavisolibacter</taxon>
    </lineage>
</organism>
<dbReference type="Pfam" id="PF14534">
    <property type="entry name" value="DUF4440"/>
    <property type="match status" value="1"/>
</dbReference>
<evidence type="ECO:0000259" key="1">
    <source>
        <dbReference type="Pfam" id="PF14534"/>
    </source>
</evidence>
<feature type="domain" description="DUF4440" evidence="1">
    <location>
        <begin position="31"/>
        <end position="141"/>
    </location>
</feature>
<dbReference type="InterPro" id="IPR032710">
    <property type="entry name" value="NTF2-like_dom_sf"/>
</dbReference>
<dbReference type="AlphaFoldDB" id="A0A9X2XXU2"/>
<sequence>MKEILLVIIVLATVSCSQPKVDLKAEGEKVMQLSREWSQIASTGDVEKTVSYWSDDAYMVSAAQPPLKGKQAIRQMVIDSYKIPGFRISWQPQSVEVSESGDMAYLIENTQVSFSDSTGKTVTQHSKAVSIWRKQSDGTWKNVVDISTPDATQNQETTPN</sequence>
<evidence type="ECO:0000313" key="3">
    <source>
        <dbReference type="Proteomes" id="UP001155483"/>
    </source>
</evidence>
<accession>A0A9X2XXU2</accession>
<gene>
    <name evidence="2" type="ORF">OCK74_19825</name>
</gene>
<proteinExistence type="predicted"/>
<reference evidence="2" key="2">
    <citation type="submission" date="2023-04" db="EMBL/GenBank/DDBJ databases">
        <title>Paracnuella aquatica gen. nov., sp. nov., a member of the family Chitinophagaceae isolated from a hot spring.</title>
        <authorList>
            <person name="Wang C."/>
        </authorList>
    </citation>
    <scope>NUCLEOTIDE SEQUENCE</scope>
    <source>
        <strain evidence="2">LB-8</strain>
    </source>
</reference>
<dbReference type="Proteomes" id="UP001155483">
    <property type="component" value="Unassembled WGS sequence"/>
</dbReference>
<dbReference type="SUPFAM" id="SSF54427">
    <property type="entry name" value="NTF2-like"/>
    <property type="match status" value="1"/>
</dbReference>